<keyword evidence="2" id="KW-1185">Reference proteome</keyword>
<proteinExistence type="predicted"/>
<dbReference type="HOGENOM" id="CLU_2831912_0_0_1"/>
<evidence type="ECO:0000313" key="2">
    <source>
        <dbReference type="Proteomes" id="UP000054538"/>
    </source>
</evidence>
<dbReference type="InParanoid" id="A0A0D0CVB1"/>
<accession>A0A0D0CVB1</accession>
<gene>
    <name evidence="1" type="ORF">PAXRUDRAFT_19327</name>
</gene>
<protein>
    <submittedName>
        <fullName evidence="1">Uncharacterized protein</fullName>
    </submittedName>
</protein>
<reference evidence="1 2" key="1">
    <citation type="submission" date="2014-04" db="EMBL/GenBank/DDBJ databases">
        <authorList>
            <consortium name="DOE Joint Genome Institute"/>
            <person name="Kuo A."/>
            <person name="Kohler A."/>
            <person name="Jargeat P."/>
            <person name="Nagy L.G."/>
            <person name="Floudas D."/>
            <person name="Copeland A."/>
            <person name="Barry K.W."/>
            <person name="Cichocki N."/>
            <person name="Veneault-Fourrey C."/>
            <person name="LaButti K."/>
            <person name="Lindquist E.A."/>
            <person name="Lipzen A."/>
            <person name="Lundell T."/>
            <person name="Morin E."/>
            <person name="Murat C."/>
            <person name="Sun H."/>
            <person name="Tunlid A."/>
            <person name="Henrissat B."/>
            <person name="Grigoriev I.V."/>
            <person name="Hibbett D.S."/>
            <person name="Martin F."/>
            <person name="Nordberg H.P."/>
            <person name="Cantor M.N."/>
            <person name="Hua S.X."/>
        </authorList>
    </citation>
    <scope>NUCLEOTIDE SEQUENCE [LARGE SCALE GENOMIC DNA]</scope>
    <source>
        <strain evidence="1 2">Ve08.2h10</strain>
    </source>
</reference>
<sequence length="66" mass="7277">MPGIKFHWQPSSIAGTTHKYNHIESNITTSVDSVPMPISLLHADPAAWKVILDFTSTDMSLPEAEN</sequence>
<evidence type="ECO:0000313" key="1">
    <source>
        <dbReference type="EMBL" id="KIK75036.1"/>
    </source>
</evidence>
<organism evidence="1 2">
    <name type="scientific">Paxillus rubicundulus Ve08.2h10</name>
    <dbReference type="NCBI Taxonomy" id="930991"/>
    <lineage>
        <taxon>Eukaryota</taxon>
        <taxon>Fungi</taxon>
        <taxon>Dikarya</taxon>
        <taxon>Basidiomycota</taxon>
        <taxon>Agaricomycotina</taxon>
        <taxon>Agaricomycetes</taxon>
        <taxon>Agaricomycetidae</taxon>
        <taxon>Boletales</taxon>
        <taxon>Paxilineae</taxon>
        <taxon>Paxillaceae</taxon>
        <taxon>Paxillus</taxon>
    </lineage>
</organism>
<reference evidence="2" key="2">
    <citation type="submission" date="2015-01" db="EMBL/GenBank/DDBJ databases">
        <title>Evolutionary Origins and Diversification of the Mycorrhizal Mutualists.</title>
        <authorList>
            <consortium name="DOE Joint Genome Institute"/>
            <consortium name="Mycorrhizal Genomics Consortium"/>
            <person name="Kohler A."/>
            <person name="Kuo A."/>
            <person name="Nagy L.G."/>
            <person name="Floudas D."/>
            <person name="Copeland A."/>
            <person name="Barry K.W."/>
            <person name="Cichocki N."/>
            <person name="Veneault-Fourrey C."/>
            <person name="LaButti K."/>
            <person name="Lindquist E.A."/>
            <person name="Lipzen A."/>
            <person name="Lundell T."/>
            <person name="Morin E."/>
            <person name="Murat C."/>
            <person name="Riley R."/>
            <person name="Ohm R."/>
            <person name="Sun H."/>
            <person name="Tunlid A."/>
            <person name="Henrissat B."/>
            <person name="Grigoriev I.V."/>
            <person name="Hibbett D.S."/>
            <person name="Martin F."/>
        </authorList>
    </citation>
    <scope>NUCLEOTIDE SEQUENCE [LARGE SCALE GENOMIC DNA]</scope>
    <source>
        <strain evidence="2">Ve08.2h10</strain>
    </source>
</reference>
<dbReference type="EMBL" id="KN828389">
    <property type="protein sequence ID" value="KIK75036.1"/>
    <property type="molecule type" value="Genomic_DNA"/>
</dbReference>
<dbReference type="AlphaFoldDB" id="A0A0D0CVB1"/>
<dbReference type="Proteomes" id="UP000054538">
    <property type="component" value="Unassembled WGS sequence"/>
</dbReference>
<name>A0A0D0CVB1_9AGAM</name>